<protein>
    <recommendedName>
        <fullName evidence="5">Sortase</fullName>
    </recommendedName>
</protein>
<keyword evidence="2" id="KW-1133">Transmembrane helix</keyword>
<evidence type="ECO:0000313" key="4">
    <source>
        <dbReference type="Proteomes" id="UP000292881"/>
    </source>
</evidence>
<keyword evidence="2" id="KW-0812">Transmembrane</keyword>
<reference evidence="3 4" key="1">
    <citation type="submission" date="2019-01" db="EMBL/GenBank/DDBJ databases">
        <authorList>
            <person name="Li J."/>
        </authorList>
    </citation>
    <scope>NUCLEOTIDE SEQUENCE [LARGE SCALE GENOMIC DNA]</scope>
    <source>
        <strain evidence="3 4">CGMCC 4.7180</strain>
    </source>
</reference>
<proteinExistence type="predicted"/>
<name>A0A4Q2JRZ4_9MICO</name>
<dbReference type="EMBL" id="SDPL01000046">
    <property type="protein sequence ID" value="RXZ49954.1"/>
    <property type="molecule type" value="Genomic_DNA"/>
</dbReference>
<dbReference type="RefSeq" id="WP_129233666.1">
    <property type="nucleotide sequence ID" value="NZ_SDPL01000046.1"/>
</dbReference>
<evidence type="ECO:0008006" key="5">
    <source>
        <dbReference type="Google" id="ProtNLM"/>
    </source>
</evidence>
<feature type="compositionally biased region" description="Basic and acidic residues" evidence="1">
    <location>
        <begin position="65"/>
        <end position="78"/>
    </location>
</feature>
<dbReference type="AlphaFoldDB" id="A0A4Q2JRZ4"/>
<evidence type="ECO:0000256" key="1">
    <source>
        <dbReference type="SAM" id="MobiDB-lite"/>
    </source>
</evidence>
<comment type="caution">
    <text evidence="3">The sequence shown here is derived from an EMBL/GenBank/DDBJ whole genome shotgun (WGS) entry which is preliminary data.</text>
</comment>
<feature type="region of interest" description="Disordered" evidence="1">
    <location>
        <begin position="65"/>
        <end position="84"/>
    </location>
</feature>
<accession>A0A4Q2JRZ4</accession>
<organism evidence="3 4">
    <name type="scientific">Agromyces binzhouensis</name>
    <dbReference type="NCBI Taxonomy" id="1817495"/>
    <lineage>
        <taxon>Bacteria</taxon>
        <taxon>Bacillati</taxon>
        <taxon>Actinomycetota</taxon>
        <taxon>Actinomycetes</taxon>
        <taxon>Micrococcales</taxon>
        <taxon>Microbacteriaceae</taxon>
        <taxon>Agromyces</taxon>
    </lineage>
</organism>
<keyword evidence="4" id="KW-1185">Reference proteome</keyword>
<dbReference type="OrthoDB" id="4991083at2"/>
<sequence length="132" mass="14079">MEPLDVIALVGEVIAWVALAAGGVLLLAFAFARMADGAWDAIEVAIVERDDGTVVRWFADGEFHERPVEPGEEPKPDSEDGEPLAWVRRRSPDRLRFEATSHVPRVLGIIAVILVGIGILATVASTVAGVVG</sequence>
<feature type="transmembrane region" description="Helical" evidence="2">
    <location>
        <begin position="106"/>
        <end position="131"/>
    </location>
</feature>
<evidence type="ECO:0000256" key="2">
    <source>
        <dbReference type="SAM" id="Phobius"/>
    </source>
</evidence>
<gene>
    <name evidence="3" type="ORF">ESO86_04400</name>
</gene>
<dbReference type="Proteomes" id="UP000292881">
    <property type="component" value="Unassembled WGS sequence"/>
</dbReference>
<keyword evidence="2" id="KW-0472">Membrane</keyword>
<evidence type="ECO:0000313" key="3">
    <source>
        <dbReference type="EMBL" id="RXZ49954.1"/>
    </source>
</evidence>
<feature type="transmembrane region" description="Helical" evidence="2">
    <location>
        <begin position="6"/>
        <end position="32"/>
    </location>
</feature>